<dbReference type="AlphaFoldDB" id="X0Y3M4"/>
<reference evidence="1" key="1">
    <citation type="journal article" date="2014" name="Front. Microbiol.">
        <title>High frequency of phylogenetically diverse reductive dehalogenase-homologous genes in deep subseafloor sedimentary metagenomes.</title>
        <authorList>
            <person name="Kawai M."/>
            <person name="Futagami T."/>
            <person name="Toyoda A."/>
            <person name="Takaki Y."/>
            <person name="Nishi S."/>
            <person name="Hori S."/>
            <person name="Arai W."/>
            <person name="Tsubouchi T."/>
            <person name="Morono Y."/>
            <person name="Uchiyama I."/>
            <person name="Ito T."/>
            <person name="Fujiyama A."/>
            <person name="Inagaki F."/>
            <person name="Takami H."/>
        </authorList>
    </citation>
    <scope>NUCLEOTIDE SEQUENCE</scope>
    <source>
        <strain evidence="1">Expedition CK06-06</strain>
    </source>
</reference>
<feature type="non-terminal residue" evidence="1">
    <location>
        <position position="1"/>
    </location>
</feature>
<accession>X0Y3M4</accession>
<dbReference type="InterPro" id="IPR008930">
    <property type="entry name" value="Terpenoid_cyclase/PrenylTrfase"/>
</dbReference>
<protein>
    <submittedName>
        <fullName evidence="1">Uncharacterized protein</fullName>
    </submittedName>
</protein>
<sequence>YKKPGDSTMYISSETHGSAVEGSTQEKVYAYCFSASSSGCDYEGSLWAALALARLGKDTYPYIPYITAMADETENKKYLPSAFLYMLTDEDDYQAQLVNEQKQDKYWEETNNQKFYDTALALLALRNVNIEQVDNTKEWLLEVQETSGCWHANNILETAFLLYAGWQKDPVRVVGPGGDARSYCTEFSYYCVSAGECTIVDTLENYYCSGLSEICC</sequence>
<feature type="non-terminal residue" evidence="1">
    <location>
        <position position="216"/>
    </location>
</feature>
<organism evidence="1">
    <name type="scientific">marine sediment metagenome</name>
    <dbReference type="NCBI Taxonomy" id="412755"/>
    <lineage>
        <taxon>unclassified sequences</taxon>
        <taxon>metagenomes</taxon>
        <taxon>ecological metagenomes</taxon>
    </lineage>
</organism>
<dbReference type="SUPFAM" id="SSF48239">
    <property type="entry name" value="Terpenoid cyclases/Protein prenyltransferases"/>
    <property type="match status" value="1"/>
</dbReference>
<dbReference type="EMBL" id="BARS01054637">
    <property type="protein sequence ID" value="GAG50499.1"/>
    <property type="molecule type" value="Genomic_DNA"/>
</dbReference>
<gene>
    <name evidence="1" type="ORF">S01H1_80846</name>
</gene>
<name>X0Y3M4_9ZZZZ</name>
<comment type="caution">
    <text evidence="1">The sequence shown here is derived from an EMBL/GenBank/DDBJ whole genome shotgun (WGS) entry which is preliminary data.</text>
</comment>
<evidence type="ECO:0000313" key="1">
    <source>
        <dbReference type="EMBL" id="GAG50499.1"/>
    </source>
</evidence>
<proteinExistence type="predicted"/>
<dbReference type="Gene3D" id="1.50.10.20">
    <property type="match status" value="1"/>
</dbReference>